<accession>A0A645HNE8</accession>
<organism evidence="2">
    <name type="scientific">bioreactor metagenome</name>
    <dbReference type="NCBI Taxonomy" id="1076179"/>
    <lineage>
        <taxon>unclassified sequences</taxon>
        <taxon>metagenomes</taxon>
        <taxon>ecological metagenomes</taxon>
    </lineage>
</organism>
<dbReference type="AlphaFoldDB" id="A0A645HNE8"/>
<evidence type="ECO:0000256" key="1">
    <source>
        <dbReference type="SAM" id="MobiDB-lite"/>
    </source>
</evidence>
<feature type="compositionally biased region" description="Basic and acidic residues" evidence="1">
    <location>
        <begin position="1"/>
        <end position="17"/>
    </location>
</feature>
<sequence>MSIDADKYEKELSDRKGQHNSTNQEIGKVDEITIVIRGGKVVKFEQRVVGEVCTARLFKN</sequence>
<feature type="region of interest" description="Disordered" evidence="1">
    <location>
        <begin position="1"/>
        <end position="24"/>
    </location>
</feature>
<evidence type="ECO:0000313" key="2">
    <source>
        <dbReference type="EMBL" id="MPN36973.1"/>
    </source>
</evidence>
<gene>
    <name evidence="2" type="ORF">SDC9_184485</name>
</gene>
<name>A0A645HNE8_9ZZZZ</name>
<dbReference type="EMBL" id="VSSQ01091405">
    <property type="protein sequence ID" value="MPN36973.1"/>
    <property type="molecule type" value="Genomic_DNA"/>
</dbReference>
<protein>
    <submittedName>
        <fullName evidence="2">Uncharacterized protein</fullName>
    </submittedName>
</protein>
<comment type="caution">
    <text evidence="2">The sequence shown here is derived from an EMBL/GenBank/DDBJ whole genome shotgun (WGS) entry which is preliminary data.</text>
</comment>
<proteinExistence type="predicted"/>
<reference evidence="2" key="1">
    <citation type="submission" date="2019-08" db="EMBL/GenBank/DDBJ databases">
        <authorList>
            <person name="Kucharzyk K."/>
            <person name="Murdoch R.W."/>
            <person name="Higgins S."/>
            <person name="Loffler F."/>
        </authorList>
    </citation>
    <scope>NUCLEOTIDE SEQUENCE</scope>
</reference>